<dbReference type="InterPro" id="IPR020556">
    <property type="entry name" value="Amidase_CS"/>
</dbReference>
<organism evidence="8 9">
    <name type="scientific">Ogataea haglerorum</name>
    <dbReference type="NCBI Taxonomy" id="1937702"/>
    <lineage>
        <taxon>Eukaryota</taxon>
        <taxon>Fungi</taxon>
        <taxon>Dikarya</taxon>
        <taxon>Ascomycota</taxon>
        <taxon>Saccharomycotina</taxon>
        <taxon>Pichiomycetes</taxon>
        <taxon>Pichiales</taxon>
        <taxon>Pichiaceae</taxon>
        <taxon>Ogataea</taxon>
    </lineage>
</organism>
<evidence type="ECO:0000259" key="7">
    <source>
        <dbReference type="Pfam" id="PF01425"/>
    </source>
</evidence>
<dbReference type="PANTHER" id="PTHR46072">
    <property type="entry name" value="AMIDASE-RELATED-RELATED"/>
    <property type="match status" value="1"/>
</dbReference>
<evidence type="ECO:0000256" key="4">
    <source>
        <dbReference type="ARBA" id="ARBA00022801"/>
    </source>
</evidence>
<dbReference type="PIRSF" id="PIRSF001221">
    <property type="entry name" value="Amidase_fungi"/>
    <property type="match status" value="1"/>
</dbReference>
<comment type="catalytic activity">
    <reaction evidence="1">
        <text>a monocarboxylic acid amide + H2O = a monocarboxylate + NH4(+)</text>
        <dbReference type="Rhea" id="RHEA:12020"/>
        <dbReference type="ChEBI" id="CHEBI:15377"/>
        <dbReference type="ChEBI" id="CHEBI:28938"/>
        <dbReference type="ChEBI" id="CHEBI:35757"/>
        <dbReference type="ChEBI" id="CHEBI:83628"/>
        <dbReference type="EC" id="3.5.1.4"/>
    </reaction>
</comment>
<evidence type="ECO:0000256" key="5">
    <source>
        <dbReference type="PIRSR" id="PIRSR001221-1"/>
    </source>
</evidence>
<evidence type="ECO:0000256" key="3">
    <source>
        <dbReference type="ARBA" id="ARBA00012922"/>
    </source>
</evidence>
<sequence>MSWQQIRERKKKLLAEAIPAAWRDPALKRKMLDAGYVNAREYLDTVLPEAEKQITRLALAELARKIAAGELTAVAVATAFCHRAALAHQILNCCVEIFFDEALARARQLDEYYAAHGKTVGPLHGVPVSLKDQVDLAGKDSSIGYCARFGKPAVRNAVLADLLLAKGAVFYVKTTVPIAMMSAETVSNLMGYTHNAVNVNMSSGGSSGGEGALIGAGGSVLGFGTDIGGSIRIPSAAQGLYALKPSTGRISYMHVTNSYAWQELVPSVIGPMGTSLADVHLMFRLIVEAELWNTDPKVLAIPYKPADSFGGKLRFGFWTDDGVKTPQKAILRCLGAVAEKLQAAAHETKNVAFDLQPKLLDTIGKVYGADAYEEIATTLAQTGEPDMELVRSLVVKEGIDKPLDATQWWQVSREVYECKQEFYAAWKEWGVDVLICPIWWSAGFKPHTSSAPRYTAPFNIADCACVVVPVGRVDSARDGDADWDKMPVCVQVVARRSEEEKALYAAGVVDALVNG</sequence>
<evidence type="ECO:0000256" key="2">
    <source>
        <dbReference type="ARBA" id="ARBA00009199"/>
    </source>
</evidence>
<evidence type="ECO:0000256" key="1">
    <source>
        <dbReference type="ARBA" id="ARBA00001311"/>
    </source>
</evidence>
<keyword evidence="4" id="KW-0378">Hydrolase</keyword>
<feature type="active site" description="Acyl-ester intermediate" evidence="5">
    <location>
        <position position="230"/>
    </location>
</feature>
<dbReference type="SUPFAM" id="SSF75304">
    <property type="entry name" value="Amidase signature (AS) enzymes"/>
    <property type="match status" value="1"/>
</dbReference>
<reference evidence="8" key="1">
    <citation type="journal article" date="2021" name="G3 (Bethesda)">
        <title>Genomic diversity, chromosomal rearrangements, and interspecies hybridization in the ogataea polymorpha species complex.</title>
        <authorList>
            <person name="Hanson S.J."/>
            <person name="Cinneide E.O."/>
            <person name="Salzberg L.I."/>
            <person name="Wolfe K.H."/>
            <person name="McGowan J."/>
            <person name="Fitzpatrick D.A."/>
            <person name="Matlin K."/>
        </authorList>
    </citation>
    <scope>NUCLEOTIDE SEQUENCE</scope>
    <source>
        <strain evidence="8">83-405-1</strain>
    </source>
</reference>
<dbReference type="InterPro" id="IPR036928">
    <property type="entry name" value="AS_sf"/>
</dbReference>
<evidence type="ECO:0000313" key="9">
    <source>
        <dbReference type="Proteomes" id="UP000738402"/>
    </source>
</evidence>
<dbReference type="Proteomes" id="UP000738402">
    <property type="component" value="Unassembled WGS sequence"/>
</dbReference>
<proteinExistence type="inferred from homology"/>
<dbReference type="PROSITE" id="PS00571">
    <property type="entry name" value="AMIDASES"/>
    <property type="match status" value="1"/>
</dbReference>
<feature type="domain" description="Amidase" evidence="7">
    <location>
        <begin position="76"/>
        <end position="502"/>
    </location>
</feature>
<dbReference type="InterPro" id="IPR023631">
    <property type="entry name" value="Amidase_dom"/>
</dbReference>
<feature type="active site" description="Charge relay system" evidence="5">
    <location>
        <position position="206"/>
    </location>
</feature>
<feature type="binding site" evidence="6">
    <location>
        <position position="180"/>
    </location>
    <ligand>
        <name>substrate</name>
    </ligand>
</feature>
<dbReference type="GO" id="GO:0004040">
    <property type="term" value="F:amidase activity"/>
    <property type="evidence" value="ECO:0007669"/>
    <property type="project" value="UniProtKB-EC"/>
</dbReference>
<feature type="binding site" evidence="6">
    <location>
        <begin position="227"/>
        <end position="230"/>
    </location>
    <ligand>
        <name>substrate</name>
    </ligand>
</feature>
<name>A0AAN6D2T2_9ASCO</name>
<dbReference type="AlphaFoldDB" id="A0AAN6D2T2"/>
<dbReference type="Gene3D" id="3.90.1300.10">
    <property type="entry name" value="Amidase signature (AS) domain"/>
    <property type="match status" value="1"/>
</dbReference>
<dbReference type="PANTHER" id="PTHR46072:SF11">
    <property type="entry name" value="AMIDASE-RELATED"/>
    <property type="match status" value="1"/>
</dbReference>
<comment type="similarity">
    <text evidence="2">Belongs to the amidase family.</text>
</comment>
<dbReference type="EMBL" id="JAHLUH010000012">
    <property type="protein sequence ID" value="KAG7725595.1"/>
    <property type="molecule type" value="Genomic_DNA"/>
</dbReference>
<accession>A0AAN6D2T2</accession>
<gene>
    <name evidence="8" type="ORF">KL933_004161</name>
</gene>
<protein>
    <recommendedName>
        <fullName evidence="3">amidase</fullName>
        <ecNumber evidence="3">3.5.1.4</ecNumber>
    </recommendedName>
</protein>
<comment type="caution">
    <text evidence="8">The sequence shown here is derived from an EMBL/GenBank/DDBJ whole genome shotgun (WGS) entry which is preliminary data.</text>
</comment>
<evidence type="ECO:0000313" key="8">
    <source>
        <dbReference type="EMBL" id="KAG7725595.1"/>
    </source>
</evidence>
<feature type="active site" description="Charge relay system" evidence="5">
    <location>
        <position position="131"/>
    </location>
</feature>
<evidence type="ECO:0000256" key="6">
    <source>
        <dbReference type="PIRSR" id="PIRSR001221-2"/>
    </source>
</evidence>
<feature type="binding site" evidence="6">
    <location>
        <position position="206"/>
    </location>
    <ligand>
        <name>substrate</name>
    </ligand>
</feature>
<dbReference type="Pfam" id="PF01425">
    <property type="entry name" value="Amidase"/>
    <property type="match status" value="1"/>
</dbReference>
<dbReference type="EC" id="3.5.1.4" evidence="3"/>